<sequence length="153" mass="17419">MLDYQRHIAVQTDDFDLAHEYQCLRSHSATGAIVTFCGLVRDMNDGKDVTGLFLEHYPGMTEKTLDSIADEAAKRWPLQAVRVIHRVGQMALCDQIVFVGVASAHRGAAFDACEFIMDFLKSRAPFWKREQTTQGEHWVEARTSDQDALERWT</sequence>
<dbReference type="Gene3D" id="3.90.1170.40">
    <property type="entry name" value="Molybdopterin biosynthesis MoaE subunit"/>
    <property type="match status" value="1"/>
</dbReference>
<organism evidence="12 13">
    <name type="scientific">Kistimonas scapharcae</name>
    <dbReference type="NCBI Taxonomy" id="1036133"/>
    <lineage>
        <taxon>Bacteria</taxon>
        <taxon>Pseudomonadati</taxon>
        <taxon>Pseudomonadota</taxon>
        <taxon>Gammaproteobacteria</taxon>
        <taxon>Oceanospirillales</taxon>
        <taxon>Endozoicomonadaceae</taxon>
        <taxon>Kistimonas</taxon>
    </lineage>
</organism>
<evidence type="ECO:0000256" key="10">
    <source>
        <dbReference type="ARBA" id="ARBA00032474"/>
    </source>
</evidence>
<dbReference type="PANTHER" id="PTHR23404">
    <property type="entry name" value="MOLYBDOPTERIN SYNTHASE RELATED"/>
    <property type="match status" value="1"/>
</dbReference>
<reference evidence="13" key="1">
    <citation type="journal article" date="2019" name="Int. J. Syst. Evol. Microbiol.">
        <title>The Global Catalogue of Microorganisms (GCM) 10K type strain sequencing project: providing services to taxonomists for standard genome sequencing and annotation.</title>
        <authorList>
            <consortium name="The Broad Institute Genomics Platform"/>
            <consortium name="The Broad Institute Genome Sequencing Center for Infectious Disease"/>
            <person name="Wu L."/>
            <person name="Ma J."/>
        </authorList>
    </citation>
    <scope>NUCLEOTIDE SEQUENCE [LARGE SCALE GENOMIC DNA]</scope>
    <source>
        <strain evidence="13">JCM 17805</strain>
    </source>
</reference>
<proteinExistence type="inferred from homology"/>
<comment type="catalytic activity">
    <reaction evidence="11">
        <text>2 [molybdopterin-synthase sulfur-carrier protein]-C-terminal-Gly-aminoethanethioate + cyclic pyranopterin phosphate + H2O = molybdopterin + 2 [molybdopterin-synthase sulfur-carrier protein]-C-terminal Gly-Gly + 2 H(+)</text>
        <dbReference type="Rhea" id="RHEA:26333"/>
        <dbReference type="Rhea" id="RHEA-COMP:12202"/>
        <dbReference type="Rhea" id="RHEA-COMP:19907"/>
        <dbReference type="ChEBI" id="CHEBI:15377"/>
        <dbReference type="ChEBI" id="CHEBI:15378"/>
        <dbReference type="ChEBI" id="CHEBI:58698"/>
        <dbReference type="ChEBI" id="CHEBI:59648"/>
        <dbReference type="ChEBI" id="CHEBI:90778"/>
        <dbReference type="ChEBI" id="CHEBI:232372"/>
        <dbReference type="EC" id="2.8.1.12"/>
    </reaction>
</comment>
<keyword evidence="5" id="KW-0501">Molybdenum cofactor biosynthesis</keyword>
<dbReference type="EC" id="2.8.1.12" evidence="3"/>
<dbReference type="EMBL" id="BAABFL010000381">
    <property type="protein sequence ID" value="GAA4650276.1"/>
    <property type="molecule type" value="Genomic_DNA"/>
</dbReference>
<dbReference type="InterPro" id="IPR003448">
    <property type="entry name" value="Mopterin_biosynth_MoaE"/>
</dbReference>
<gene>
    <name evidence="12" type="primary">moaE</name>
    <name evidence="12" type="ORF">GCM10023116_25590</name>
</gene>
<dbReference type="InterPro" id="IPR036563">
    <property type="entry name" value="MoaE_sf"/>
</dbReference>
<evidence type="ECO:0000256" key="2">
    <source>
        <dbReference type="ARBA" id="ARBA00005426"/>
    </source>
</evidence>
<comment type="subunit">
    <text evidence="6">Heterotetramer of 2 MoaD subunits and 2 MoaE subunits. Also stable as homodimer. The enzyme changes between these two forms during catalysis.</text>
</comment>
<accession>A0ABP8V2V9</accession>
<evidence type="ECO:0000256" key="7">
    <source>
        <dbReference type="ARBA" id="ARBA00029745"/>
    </source>
</evidence>
<comment type="caution">
    <text evidence="12">The sequence shown here is derived from an EMBL/GenBank/DDBJ whole genome shotgun (WGS) entry which is preliminary data.</text>
</comment>
<dbReference type="Proteomes" id="UP001500604">
    <property type="component" value="Unassembled WGS sequence"/>
</dbReference>
<evidence type="ECO:0000256" key="11">
    <source>
        <dbReference type="ARBA" id="ARBA00049878"/>
    </source>
</evidence>
<evidence type="ECO:0000256" key="4">
    <source>
        <dbReference type="ARBA" id="ARBA00013858"/>
    </source>
</evidence>
<comment type="similarity">
    <text evidence="2">Belongs to the MoaE family.</text>
</comment>
<protein>
    <recommendedName>
        <fullName evidence="4">Molybdopterin synthase catalytic subunit</fullName>
        <ecNumber evidence="3">2.8.1.12</ecNumber>
    </recommendedName>
    <alternativeName>
        <fullName evidence="9">MPT synthase subunit 2</fullName>
    </alternativeName>
    <alternativeName>
        <fullName evidence="7">Molybdenum cofactor biosynthesis protein E</fullName>
    </alternativeName>
    <alternativeName>
        <fullName evidence="8">Molybdopterin-converting factor large subunit</fullName>
    </alternativeName>
    <alternativeName>
        <fullName evidence="10">Molybdopterin-converting factor subunit 2</fullName>
    </alternativeName>
</protein>
<evidence type="ECO:0000256" key="1">
    <source>
        <dbReference type="ARBA" id="ARBA00005046"/>
    </source>
</evidence>
<name>A0ABP8V2V9_9GAMM</name>
<evidence type="ECO:0000313" key="13">
    <source>
        <dbReference type="Proteomes" id="UP001500604"/>
    </source>
</evidence>
<evidence type="ECO:0000256" key="8">
    <source>
        <dbReference type="ARBA" id="ARBA00030407"/>
    </source>
</evidence>
<evidence type="ECO:0000256" key="3">
    <source>
        <dbReference type="ARBA" id="ARBA00011950"/>
    </source>
</evidence>
<dbReference type="RefSeq" id="WP_345196406.1">
    <property type="nucleotide sequence ID" value="NZ_BAABFL010000381.1"/>
</dbReference>
<evidence type="ECO:0000256" key="9">
    <source>
        <dbReference type="ARBA" id="ARBA00030781"/>
    </source>
</evidence>
<keyword evidence="13" id="KW-1185">Reference proteome</keyword>
<dbReference type="Pfam" id="PF02391">
    <property type="entry name" value="MoaE"/>
    <property type="match status" value="1"/>
</dbReference>
<dbReference type="SUPFAM" id="SSF54690">
    <property type="entry name" value="Molybdopterin synthase subunit MoaE"/>
    <property type="match status" value="1"/>
</dbReference>
<evidence type="ECO:0000313" key="12">
    <source>
        <dbReference type="EMBL" id="GAA4650276.1"/>
    </source>
</evidence>
<evidence type="ECO:0000256" key="6">
    <source>
        <dbReference type="ARBA" id="ARBA00026066"/>
    </source>
</evidence>
<comment type="pathway">
    <text evidence="1">Cofactor biosynthesis; molybdopterin biosynthesis.</text>
</comment>
<dbReference type="NCBIfam" id="NF007959">
    <property type="entry name" value="PRK10678.1"/>
    <property type="match status" value="1"/>
</dbReference>
<evidence type="ECO:0000256" key="5">
    <source>
        <dbReference type="ARBA" id="ARBA00023150"/>
    </source>
</evidence>
<dbReference type="CDD" id="cd00756">
    <property type="entry name" value="MoaE"/>
    <property type="match status" value="1"/>
</dbReference>